<dbReference type="AlphaFoldDB" id="A0A3S4F4S2"/>
<gene>
    <name evidence="1" type="ORF">TT172_LOCUS6950</name>
</gene>
<dbReference type="Proteomes" id="UP000289323">
    <property type="component" value="Unassembled WGS sequence"/>
</dbReference>
<evidence type="ECO:0000313" key="2">
    <source>
        <dbReference type="Proteomes" id="UP000289323"/>
    </source>
</evidence>
<name>A0A3S4F4S2_9PEZI</name>
<reference evidence="1 2" key="1">
    <citation type="submission" date="2018-04" db="EMBL/GenBank/DDBJ databases">
        <authorList>
            <person name="Huttner S."/>
            <person name="Dainat J."/>
        </authorList>
    </citation>
    <scope>NUCLEOTIDE SEQUENCE [LARGE SCALE GENOMIC DNA]</scope>
</reference>
<proteinExistence type="predicted"/>
<protein>
    <submittedName>
        <fullName evidence="1">Ea6d202d-aa88-4dc9-8005-cfac7eda8dcb</fullName>
    </submittedName>
</protein>
<sequence>MKRRRRLFSIPSAFYTSPHYSKKFLEQAL</sequence>
<organism evidence="1 2">
    <name type="scientific">Thermothielavioides terrestris</name>
    <dbReference type="NCBI Taxonomy" id="2587410"/>
    <lineage>
        <taxon>Eukaryota</taxon>
        <taxon>Fungi</taxon>
        <taxon>Dikarya</taxon>
        <taxon>Ascomycota</taxon>
        <taxon>Pezizomycotina</taxon>
        <taxon>Sordariomycetes</taxon>
        <taxon>Sordariomycetidae</taxon>
        <taxon>Sordariales</taxon>
        <taxon>Chaetomiaceae</taxon>
        <taxon>Thermothielavioides</taxon>
    </lineage>
</organism>
<evidence type="ECO:0000313" key="1">
    <source>
        <dbReference type="EMBL" id="SPQ24531.1"/>
    </source>
</evidence>
<accession>A0A3S4F4S2</accession>
<dbReference type="EMBL" id="OUUZ01000013">
    <property type="protein sequence ID" value="SPQ24531.1"/>
    <property type="molecule type" value="Genomic_DNA"/>
</dbReference>